<dbReference type="EMBL" id="PFOB01000018">
    <property type="protein sequence ID" value="PIZ63576.1"/>
    <property type="molecule type" value="Genomic_DNA"/>
</dbReference>
<dbReference type="Gene3D" id="2.60.40.10">
    <property type="entry name" value="Immunoglobulins"/>
    <property type="match status" value="1"/>
</dbReference>
<dbReference type="Proteomes" id="UP000228503">
    <property type="component" value="Unassembled WGS sequence"/>
</dbReference>
<feature type="transmembrane region" description="Helical" evidence="1">
    <location>
        <begin position="417"/>
        <end position="437"/>
    </location>
</feature>
<name>A0A2M7U0I5_9BACT</name>
<dbReference type="GO" id="GO:0003993">
    <property type="term" value="F:acid phosphatase activity"/>
    <property type="evidence" value="ECO:0007669"/>
    <property type="project" value="InterPro"/>
</dbReference>
<dbReference type="AlphaFoldDB" id="A0A2M7U0I5"/>
<protein>
    <recommendedName>
        <fullName evidence="2">Bacterial Ig-like domain-containing protein</fullName>
    </recommendedName>
</protein>
<gene>
    <name evidence="3" type="ORF">COY16_01515</name>
</gene>
<accession>A0A2M7U0I5</accession>
<feature type="domain" description="Bacterial Ig-like" evidence="2">
    <location>
        <begin position="281"/>
        <end position="353"/>
    </location>
</feature>
<dbReference type="InterPro" id="IPR008963">
    <property type="entry name" value="Purple_acid_Pase-like_N"/>
</dbReference>
<reference evidence="4" key="1">
    <citation type="submission" date="2017-09" db="EMBL/GenBank/DDBJ databases">
        <title>Depth-based differentiation of microbial function through sediment-hosted aquifers and enrichment of novel symbionts in the deep terrestrial subsurface.</title>
        <authorList>
            <person name="Probst A.J."/>
            <person name="Ladd B."/>
            <person name="Jarett J.K."/>
            <person name="Geller-Mcgrath D.E."/>
            <person name="Sieber C.M.K."/>
            <person name="Emerson J.B."/>
            <person name="Anantharaman K."/>
            <person name="Thomas B.C."/>
            <person name="Malmstrom R."/>
            <person name="Stieglmeier M."/>
            <person name="Klingl A."/>
            <person name="Woyke T."/>
            <person name="Ryan C.M."/>
            <person name="Banfield J.F."/>
        </authorList>
    </citation>
    <scope>NUCLEOTIDE SEQUENCE [LARGE SCALE GENOMIC DNA]</scope>
</reference>
<dbReference type="SUPFAM" id="SSF49363">
    <property type="entry name" value="Purple acid phosphatase, N-terminal domain"/>
    <property type="match status" value="1"/>
</dbReference>
<dbReference type="InterPro" id="IPR044016">
    <property type="entry name" value="Big_13"/>
</dbReference>
<evidence type="ECO:0000313" key="3">
    <source>
        <dbReference type="EMBL" id="PIZ63576.1"/>
    </source>
</evidence>
<keyword evidence="1" id="KW-0472">Membrane</keyword>
<keyword evidence="1" id="KW-1133">Transmembrane helix</keyword>
<evidence type="ECO:0000256" key="1">
    <source>
        <dbReference type="SAM" id="Phobius"/>
    </source>
</evidence>
<evidence type="ECO:0000313" key="4">
    <source>
        <dbReference type="Proteomes" id="UP000228503"/>
    </source>
</evidence>
<feature type="transmembrane region" description="Helical" evidence="1">
    <location>
        <begin position="12"/>
        <end position="33"/>
    </location>
</feature>
<dbReference type="Pfam" id="PF19077">
    <property type="entry name" value="Big_13"/>
    <property type="match status" value="1"/>
</dbReference>
<proteinExistence type="predicted"/>
<dbReference type="GO" id="GO:0046872">
    <property type="term" value="F:metal ion binding"/>
    <property type="evidence" value="ECO:0007669"/>
    <property type="project" value="InterPro"/>
</dbReference>
<sequence length="438" mass="47923">MYSDLYTKSRFNAVKMLSSVAGVIVIALGLFLFTQDSAPTRASKRALLDHQIVNMSPKQFGVFWEVDTADEGWLLYGKNPNNLDSIAFDERDSDGEKEQRIYHFAIFRNLDPSAKYYYKIISNNEVIQSEGTDTFSADTLEDSAQATIFSPMYGSVYYSNNEPADKILAMLIVGNAHPLIAVSGSTGEWLIPLQYLINKDSSNAVNIGENDPITLQLFNDTQRSMVRSTFERSRPLPESIVLGNNYSFISDSDVLAVQDSKISSNSNITSAQVTIRYPKQNAVVPGTTPLIKGYGIPGEYVRVNINAQPVFSIRVQVNQQGEWDVPVNKKISPGTYTLTATTKDKTGKVVQLSRRFTLIKSGEQVLGDSVEATPSGTLTPSINPSVTVMVTTPTPEETGIIDEPTITPPPPVSGLNIVPYVFAGVGMMILGLGVILLL</sequence>
<organism evidence="3 4">
    <name type="scientific">Candidatus Roizmanbacteria bacterium CG_4_10_14_0_2_um_filter_39_13</name>
    <dbReference type="NCBI Taxonomy" id="1974825"/>
    <lineage>
        <taxon>Bacteria</taxon>
        <taxon>Candidatus Roizmaniibacteriota</taxon>
    </lineage>
</organism>
<keyword evidence="1" id="KW-0812">Transmembrane</keyword>
<comment type="caution">
    <text evidence="3">The sequence shown here is derived from an EMBL/GenBank/DDBJ whole genome shotgun (WGS) entry which is preliminary data.</text>
</comment>
<dbReference type="InterPro" id="IPR013783">
    <property type="entry name" value="Ig-like_fold"/>
</dbReference>
<dbReference type="Gene3D" id="2.60.40.380">
    <property type="entry name" value="Purple acid phosphatase-like, N-terminal"/>
    <property type="match status" value="1"/>
</dbReference>
<evidence type="ECO:0000259" key="2">
    <source>
        <dbReference type="Pfam" id="PF19077"/>
    </source>
</evidence>